<evidence type="ECO:0008006" key="3">
    <source>
        <dbReference type="Google" id="ProtNLM"/>
    </source>
</evidence>
<name>A0ABW6NMP8_9NOCA</name>
<proteinExistence type="predicted"/>
<dbReference type="InterPro" id="IPR011051">
    <property type="entry name" value="RmlC_Cupin_sf"/>
</dbReference>
<sequence>MHVIEDIATMTSDQLLTSVERDEHLLLSAPNPGKFPMKLWRDQPPLTVVHYPQAYEAVPFAPPRGVYENDRMRVEWQTMDNRQPFYHRNCDVDEISYQIAGERTLMTERGVIEHRPGEFSRIPRGVAHDNYGRAESHLLFYTAAPVRELTSAVRTSEPVFPPFEGWQPSAVNEAVTQCMGSVGHDIAVFGADEQLILDRVHATGERMTVLAVGERPGTEWLYAADQFRLGTAVLDAANHEAPRRYLRTLDADEIQYQIGGTRTLVTQRGIVDLEPGDFVRIPLGVAHADIAEHGCRYVRMQSHRELPQVADTSRTADPYTPERLAAVHA</sequence>
<keyword evidence="2" id="KW-1185">Reference proteome</keyword>
<dbReference type="SUPFAM" id="SSF51182">
    <property type="entry name" value="RmlC-like cupins"/>
    <property type="match status" value="2"/>
</dbReference>
<organism evidence="1 2">
    <name type="scientific">Nocardia africana</name>
    <dbReference type="NCBI Taxonomy" id="134964"/>
    <lineage>
        <taxon>Bacteria</taxon>
        <taxon>Bacillati</taxon>
        <taxon>Actinomycetota</taxon>
        <taxon>Actinomycetes</taxon>
        <taxon>Mycobacteriales</taxon>
        <taxon>Nocardiaceae</taxon>
        <taxon>Nocardia</taxon>
    </lineage>
</organism>
<gene>
    <name evidence="1" type="ORF">ACFYTH_23985</name>
</gene>
<protein>
    <recommendedName>
        <fullName evidence="3">Homogentisate 1,2-dioxygenase</fullName>
    </recommendedName>
</protein>
<dbReference type="Gene3D" id="2.60.120.10">
    <property type="entry name" value="Jelly Rolls"/>
    <property type="match status" value="2"/>
</dbReference>
<accession>A0ABW6NMP8</accession>
<evidence type="ECO:0000313" key="1">
    <source>
        <dbReference type="EMBL" id="MFF0456435.1"/>
    </source>
</evidence>
<dbReference type="InterPro" id="IPR014710">
    <property type="entry name" value="RmlC-like_jellyroll"/>
</dbReference>
<evidence type="ECO:0000313" key="2">
    <source>
        <dbReference type="Proteomes" id="UP001601521"/>
    </source>
</evidence>
<comment type="caution">
    <text evidence="1">The sequence shown here is derived from an EMBL/GenBank/DDBJ whole genome shotgun (WGS) entry which is preliminary data.</text>
</comment>
<dbReference type="EMBL" id="JBIALX010000010">
    <property type="protein sequence ID" value="MFF0456435.1"/>
    <property type="molecule type" value="Genomic_DNA"/>
</dbReference>
<dbReference type="RefSeq" id="WP_387253322.1">
    <property type="nucleotide sequence ID" value="NZ_JBIALX010000010.1"/>
</dbReference>
<reference evidence="1 2" key="1">
    <citation type="submission" date="2024-10" db="EMBL/GenBank/DDBJ databases">
        <title>The Natural Products Discovery Center: Release of the First 8490 Sequenced Strains for Exploring Actinobacteria Biosynthetic Diversity.</title>
        <authorList>
            <person name="Kalkreuter E."/>
            <person name="Kautsar S.A."/>
            <person name="Yang D."/>
            <person name="Bader C.D."/>
            <person name="Teijaro C.N."/>
            <person name="Fluegel L."/>
            <person name="Davis C.M."/>
            <person name="Simpson J.R."/>
            <person name="Lauterbach L."/>
            <person name="Steele A.D."/>
            <person name="Gui C."/>
            <person name="Meng S."/>
            <person name="Li G."/>
            <person name="Viehrig K."/>
            <person name="Ye F."/>
            <person name="Su P."/>
            <person name="Kiefer A.F."/>
            <person name="Nichols A."/>
            <person name="Cepeda A.J."/>
            <person name="Yan W."/>
            <person name="Fan B."/>
            <person name="Jiang Y."/>
            <person name="Adhikari A."/>
            <person name="Zheng C.-J."/>
            <person name="Schuster L."/>
            <person name="Cowan T.M."/>
            <person name="Smanski M.J."/>
            <person name="Chevrette M.G."/>
            <person name="De Carvalho L.P.S."/>
            <person name="Shen B."/>
        </authorList>
    </citation>
    <scope>NUCLEOTIDE SEQUENCE [LARGE SCALE GENOMIC DNA]</scope>
    <source>
        <strain evidence="1 2">NPDC004550</strain>
    </source>
</reference>
<dbReference type="Proteomes" id="UP001601521">
    <property type="component" value="Unassembled WGS sequence"/>
</dbReference>